<name>A0A4Y6A8E4_BACVZ</name>
<dbReference type="AlphaFoldDB" id="A0A4Y6A8E4"/>
<keyword evidence="2" id="KW-1185">Reference proteome</keyword>
<protein>
    <submittedName>
        <fullName evidence="1">Uncharacterized protein</fullName>
    </submittedName>
</protein>
<sequence length="50" mass="6004">MEKAMQKSHGIGYEEYGRRLSKRMEVERQRELEYQKSKFLAAQLNEKIGQ</sequence>
<gene>
    <name evidence="1" type="ORF">RBAM_38915</name>
</gene>
<dbReference type="RefSeq" id="WP_003151857.1">
    <property type="nucleotide sequence ID" value="NC_009725.2"/>
</dbReference>
<evidence type="ECO:0000313" key="1">
    <source>
        <dbReference type="EMBL" id="QDE58104.1"/>
    </source>
</evidence>
<dbReference type="Proteomes" id="UP000001120">
    <property type="component" value="Chromosome"/>
</dbReference>
<dbReference type="KEGG" id="bay:RBAM_38915"/>
<accession>A0A4Y6A8E4</accession>
<proteinExistence type="predicted"/>
<organism evidence="1 2">
    <name type="scientific">Bacillus velezensis (strain DSM 23117 / BGSC 10A6 / LMG 26770 / FZB42)</name>
    <name type="common">Bacillus amyloliquefaciens subsp. plantarum</name>
    <dbReference type="NCBI Taxonomy" id="326423"/>
    <lineage>
        <taxon>Bacteria</taxon>
        <taxon>Bacillati</taxon>
        <taxon>Bacillota</taxon>
        <taxon>Bacilli</taxon>
        <taxon>Bacillales</taxon>
        <taxon>Bacillaceae</taxon>
        <taxon>Bacillus</taxon>
        <taxon>Bacillus amyloliquefaciens group</taxon>
    </lineage>
</organism>
<dbReference type="EMBL" id="CP000560">
    <property type="protein sequence ID" value="QDE58104.1"/>
    <property type="molecule type" value="Genomic_DNA"/>
</dbReference>
<dbReference type="InterPro" id="IPR058676">
    <property type="entry name" value="YuzK"/>
</dbReference>
<dbReference type="Pfam" id="PF26149">
    <property type="entry name" value="YuzK"/>
    <property type="match status" value="1"/>
</dbReference>
<reference evidence="1 2" key="1">
    <citation type="journal article" date="2007" name="Nat. Biotechnol.">
        <title>Comparative analysis of the complete genome sequence of the plant growth-promoting bacterium Bacillus amyloliquefaciens FZB42.</title>
        <authorList>
            <person name="Chen X.H."/>
            <person name="Koumoutsi A."/>
            <person name="Scholz R."/>
            <person name="Eisenreich A."/>
            <person name="Schneider K."/>
            <person name="Heinemeyer I."/>
            <person name="Morgenstern B."/>
            <person name="Voss B."/>
            <person name="Hess W.R."/>
            <person name="Reva O."/>
            <person name="Junge H."/>
            <person name="Voigt B."/>
            <person name="Jungblut P.R."/>
            <person name="Vater J."/>
            <person name="Sussmuth R."/>
            <person name="Liesegang H."/>
            <person name="Strittmatter A."/>
            <person name="Gottschalk G."/>
            <person name="Borriss R."/>
        </authorList>
    </citation>
    <scope>NUCLEOTIDE SEQUENCE [LARGE SCALE GENOMIC DNA]</scope>
    <source>
        <strain evidence="2">DSM 23117 / BGSC 10A6 / LMG 26770 / FZB42</strain>
    </source>
</reference>
<dbReference type="GeneID" id="93082121"/>
<evidence type="ECO:0000313" key="2">
    <source>
        <dbReference type="Proteomes" id="UP000001120"/>
    </source>
</evidence>